<evidence type="ECO:0000256" key="5">
    <source>
        <dbReference type="SAM" id="MobiDB-lite"/>
    </source>
</evidence>
<dbReference type="OrthoDB" id="2354757at2759"/>
<dbReference type="InterPro" id="IPR009571">
    <property type="entry name" value="SUR7/Rim9-like_fungi"/>
</dbReference>
<feature type="region of interest" description="Disordered" evidence="5">
    <location>
        <begin position="242"/>
        <end position="266"/>
    </location>
</feature>
<keyword evidence="3 6" id="KW-1133">Transmembrane helix</keyword>
<accession>A0A067TP66</accession>
<reference evidence="8" key="1">
    <citation type="journal article" date="2014" name="Proc. Natl. Acad. Sci. U.S.A.">
        <title>Extensive sampling of basidiomycete genomes demonstrates inadequacy of the white-rot/brown-rot paradigm for wood decay fungi.</title>
        <authorList>
            <person name="Riley R."/>
            <person name="Salamov A.A."/>
            <person name="Brown D.W."/>
            <person name="Nagy L.G."/>
            <person name="Floudas D."/>
            <person name="Held B.W."/>
            <person name="Levasseur A."/>
            <person name="Lombard V."/>
            <person name="Morin E."/>
            <person name="Otillar R."/>
            <person name="Lindquist E.A."/>
            <person name="Sun H."/>
            <person name="LaButti K.M."/>
            <person name="Schmutz J."/>
            <person name="Jabbour D."/>
            <person name="Luo H."/>
            <person name="Baker S.E."/>
            <person name="Pisabarro A.G."/>
            <person name="Walton J.D."/>
            <person name="Blanchette R.A."/>
            <person name="Henrissat B."/>
            <person name="Martin F."/>
            <person name="Cullen D."/>
            <person name="Hibbett D.S."/>
            <person name="Grigoriev I.V."/>
        </authorList>
    </citation>
    <scope>NUCLEOTIDE SEQUENCE [LARGE SCALE GENOMIC DNA]</scope>
    <source>
        <strain evidence="8">CBS 339.88</strain>
    </source>
</reference>
<feature type="transmembrane region" description="Helical" evidence="6">
    <location>
        <begin position="160"/>
        <end position="186"/>
    </location>
</feature>
<proteinExistence type="predicted"/>
<feature type="compositionally biased region" description="Basic and acidic residues" evidence="5">
    <location>
        <begin position="252"/>
        <end position="266"/>
    </location>
</feature>
<evidence type="ECO:0000313" key="7">
    <source>
        <dbReference type="EMBL" id="KDR80773.1"/>
    </source>
</evidence>
<dbReference type="InterPro" id="IPR051380">
    <property type="entry name" value="pH-response_reg_palI/RIM9"/>
</dbReference>
<sequence length="310" mass="33656">MIKIDSSKADSSMASALLVGVASLVLLFTCLSSPVVDTLYVYRMSTILDGAIRYVEVGLWGYCVDPLRVIGYNPLVFDPNVVEGCIRSKVGFSLDANVAAALHSPLLDGQLSKAHTGLFILYPIATALSILFCAFQTLFHLFKNHTRSMQVRSTSGNVAWLIGYAGITSFLVTFALVLQVSILIYAKSQLHRISTPARNLTFHAGNTIWLSVVGFICHAINLSILITLRKSLKKAERDEEAKSAIRKGKKSTSQEKARQGECNLEESKANTDALNFGKHPLGVAGLPPYDLDGYLEKGNSDAKVAGEKTT</sequence>
<keyword evidence="4 6" id="KW-0472">Membrane</keyword>
<evidence type="ECO:0000256" key="1">
    <source>
        <dbReference type="ARBA" id="ARBA00004141"/>
    </source>
</evidence>
<dbReference type="PANTHER" id="PTHR28013:SF3">
    <property type="entry name" value="PROTEIN DCV1-RELATED"/>
    <property type="match status" value="1"/>
</dbReference>
<dbReference type="PANTHER" id="PTHR28013">
    <property type="entry name" value="PROTEIN DCV1-RELATED"/>
    <property type="match status" value="1"/>
</dbReference>
<feature type="transmembrane region" description="Helical" evidence="6">
    <location>
        <begin position="206"/>
        <end position="228"/>
    </location>
</feature>
<dbReference type="Proteomes" id="UP000027222">
    <property type="component" value="Unassembled WGS sequence"/>
</dbReference>
<keyword evidence="8" id="KW-1185">Reference proteome</keyword>
<evidence type="ECO:0000256" key="2">
    <source>
        <dbReference type="ARBA" id="ARBA00022692"/>
    </source>
</evidence>
<protein>
    <submittedName>
        <fullName evidence="7">Uncharacterized protein</fullName>
    </submittedName>
</protein>
<dbReference type="EMBL" id="KL142371">
    <property type="protein sequence ID" value="KDR80773.1"/>
    <property type="molecule type" value="Genomic_DNA"/>
</dbReference>
<dbReference type="GO" id="GO:0035838">
    <property type="term" value="C:growing cell tip"/>
    <property type="evidence" value="ECO:0007669"/>
    <property type="project" value="TreeGrafter"/>
</dbReference>
<evidence type="ECO:0000313" key="8">
    <source>
        <dbReference type="Proteomes" id="UP000027222"/>
    </source>
</evidence>
<comment type="subcellular location">
    <subcellularLocation>
        <location evidence="1">Membrane</location>
        <topology evidence="1">Multi-pass membrane protein</topology>
    </subcellularLocation>
</comment>
<feature type="transmembrane region" description="Helical" evidence="6">
    <location>
        <begin position="119"/>
        <end position="139"/>
    </location>
</feature>
<dbReference type="STRING" id="685588.A0A067TP66"/>
<dbReference type="GO" id="GO:0032153">
    <property type="term" value="C:cell division site"/>
    <property type="evidence" value="ECO:0007669"/>
    <property type="project" value="TreeGrafter"/>
</dbReference>
<evidence type="ECO:0000256" key="6">
    <source>
        <dbReference type="SAM" id="Phobius"/>
    </source>
</evidence>
<evidence type="ECO:0000256" key="4">
    <source>
        <dbReference type="ARBA" id="ARBA00023136"/>
    </source>
</evidence>
<organism evidence="7 8">
    <name type="scientific">Galerina marginata (strain CBS 339.88)</name>
    <dbReference type="NCBI Taxonomy" id="685588"/>
    <lineage>
        <taxon>Eukaryota</taxon>
        <taxon>Fungi</taxon>
        <taxon>Dikarya</taxon>
        <taxon>Basidiomycota</taxon>
        <taxon>Agaricomycotina</taxon>
        <taxon>Agaricomycetes</taxon>
        <taxon>Agaricomycetidae</taxon>
        <taxon>Agaricales</taxon>
        <taxon>Agaricineae</taxon>
        <taxon>Strophariaceae</taxon>
        <taxon>Galerina</taxon>
    </lineage>
</organism>
<dbReference type="GO" id="GO:0005886">
    <property type="term" value="C:plasma membrane"/>
    <property type="evidence" value="ECO:0007669"/>
    <property type="project" value="InterPro"/>
</dbReference>
<evidence type="ECO:0000256" key="3">
    <source>
        <dbReference type="ARBA" id="ARBA00022989"/>
    </source>
</evidence>
<gene>
    <name evidence="7" type="ORF">GALMADRAFT_153207</name>
</gene>
<dbReference type="Pfam" id="PF06687">
    <property type="entry name" value="SUR7"/>
    <property type="match status" value="1"/>
</dbReference>
<keyword evidence="2 6" id="KW-0812">Transmembrane</keyword>
<name>A0A067TP66_GALM3</name>
<dbReference type="HOGENOM" id="CLU_897283_0_0_1"/>
<dbReference type="AlphaFoldDB" id="A0A067TP66"/>